<protein>
    <submittedName>
        <fullName evidence="5">Cytochrome P450, family 20, subfamily A, polypeptide 1</fullName>
    </submittedName>
</protein>
<dbReference type="Gene3D" id="1.10.630.10">
    <property type="entry name" value="Cytochrome P450"/>
    <property type="match status" value="1"/>
</dbReference>
<evidence type="ECO:0000313" key="6">
    <source>
        <dbReference type="Proteomes" id="UP000694558"/>
    </source>
</evidence>
<dbReference type="AlphaFoldDB" id="A0A8D3CV82"/>
<keyword evidence="4" id="KW-0812">Transmembrane</keyword>
<dbReference type="GO" id="GO:0016020">
    <property type="term" value="C:membrane"/>
    <property type="evidence" value="ECO:0007669"/>
    <property type="project" value="TreeGrafter"/>
</dbReference>
<name>A0A8D3CV82_SCOMX</name>
<accession>A0A8D3CV82</accession>
<proteinExistence type="inferred from homology"/>
<sequence length="447" mass="49651">MLDFAIFAVTFVIILVGAVLYLYPSSRRASGIPGLNPTDEKDGNLQDIVNRGSLHEFLVSLHQEFGSVASFWFGGRPVVSLGSVDQLRQHINPNHTTDSFETMLKSLLGYQSGMGGGASETMIRKKLYESAINNTLRNSFPLVLKLVEELVGKWKSIPEDQHTPLCAHLLGLAMKTVTQLALGERFNDDAEVISFRKNHDAIWSEIGKGYLDGSLEKSSSRKGHYEKALSEMESVLLSVAKERKAHKKQTVFVDTLLQSSLTERQVSTDEVSHSVCIWALHFLSTSEEVQDKLYQEVTEVLGSDPVSLDKIPQLRYCQQVLNETVRTAKLTPIAARLQEVEGKVDQHIIPKETLVIYALGVVLQDSNTWSAPYRFDPDRFVEESVEKSFCLLGFSGNQTCPELSFAYTVATVLLSTIARQLKLHKLKGQVMDVRSGSSLKTTGGQKS</sequence>
<evidence type="ECO:0000313" key="5">
    <source>
        <dbReference type="Ensembl" id="ENSSMAP00000051190.1"/>
    </source>
</evidence>
<dbReference type="PRINTS" id="PR00463">
    <property type="entry name" value="EP450I"/>
</dbReference>
<evidence type="ECO:0000256" key="2">
    <source>
        <dbReference type="ARBA" id="ARBA00023004"/>
    </source>
</evidence>
<keyword evidence="3" id="KW-0349">Heme</keyword>
<dbReference type="InterPro" id="IPR002401">
    <property type="entry name" value="Cyt_P450_E_grp-I"/>
</dbReference>
<keyword evidence="4" id="KW-0472">Membrane</keyword>
<dbReference type="GO" id="GO:0004497">
    <property type="term" value="F:monooxygenase activity"/>
    <property type="evidence" value="ECO:0007669"/>
    <property type="project" value="InterPro"/>
</dbReference>
<dbReference type="PANTHER" id="PTHR24280:SF4">
    <property type="entry name" value="CYTOCHROME P450 20A1"/>
    <property type="match status" value="1"/>
</dbReference>
<dbReference type="GO" id="GO:0020037">
    <property type="term" value="F:heme binding"/>
    <property type="evidence" value="ECO:0007669"/>
    <property type="project" value="InterPro"/>
</dbReference>
<dbReference type="InterPro" id="IPR036396">
    <property type="entry name" value="Cyt_P450_sf"/>
</dbReference>
<evidence type="ECO:0000256" key="4">
    <source>
        <dbReference type="SAM" id="Phobius"/>
    </source>
</evidence>
<keyword evidence="2 3" id="KW-0408">Iron</keyword>
<feature type="transmembrane region" description="Helical" evidence="4">
    <location>
        <begin position="6"/>
        <end position="23"/>
    </location>
</feature>
<dbReference type="GeneTree" id="ENSGT00500000044939"/>
<dbReference type="Pfam" id="PF00067">
    <property type="entry name" value="p450"/>
    <property type="match status" value="1"/>
</dbReference>
<dbReference type="Proteomes" id="UP000694558">
    <property type="component" value="Chromosome 1"/>
</dbReference>
<dbReference type="GO" id="GO:0016705">
    <property type="term" value="F:oxidoreductase activity, acting on paired donors, with incorporation or reduction of molecular oxygen"/>
    <property type="evidence" value="ECO:0007669"/>
    <property type="project" value="InterPro"/>
</dbReference>
<dbReference type="InterPro" id="IPR001128">
    <property type="entry name" value="Cyt_P450"/>
</dbReference>
<comment type="similarity">
    <text evidence="1">Belongs to the cytochrome P450 family.</text>
</comment>
<dbReference type="PANTHER" id="PTHR24280">
    <property type="entry name" value="CYTOCHROME P450 20A1"/>
    <property type="match status" value="1"/>
</dbReference>
<reference evidence="5" key="2">
    <citation type="submission" date="2025-08" db="UniProtKB">
        <authorList>
            <consortium name="Ensembl"/>
        </authorList>
    </citation>
    <scope>IDENTIFICATION</scope>
</reference>
<comment type="cofactor">
    <cofactor evidence="3">
        <name>heme</name>
        <dbReference type="ChEBI" id="CHEBI:30413"/>
    </cofactor>
</comment>
<dbReference type="SUPFAM" id="SSF48264">
    <property type="entry name" value="Cytochrome P450"/>
    <property type="match status" value="1"/>
</dbReference>
<gene>
    <name evidence="5" type="primary">LOC118316750</name>
</gene>
<dbReference type="GO" id="GO:0005506">
    <property type="term" value="F:iron ion binding"/>
    <property type="evidence" value="ECO:0007669"/>
    <property type="project" value="InterPro"/>
</dbReference>
<reference evidence="5" key="1">
    <citation type="submission" date="2023-05" db="EMBL/GenBank/DDBJ databases">
        <title>High-quality long-read genome of Scophthalmus maximus.</title>
        <authorList>
            <person name="Lien S."/>
            <person name="Martinez P."/>
        </authorList>
    </citation>
    <scope>NUCLEOTIDE SEQUENCE [LARGE SCALE GENOMIC DNA]</scope>
</reference>
<keyword evidence="4" id="KW-1133">Transmembrane helix</keyword>
<keyword evidence="3" id="KW-0479">Metal-binding</keyword>
<evidence type="ECO:0000256" key="3">
    <source>
        <dbReference type="PIRSR" id="PIRSR602401-1"/>
    </source>
</evidence>
<evidence type="ECO:0000256" key="1">
    <source>
        <dbReference type="ARBA" id="ARBA00010617"/>
    </source>
</evidence>
<dbReference type="Ensembl" id="ENSSMAT00000035652.1">
    <property type="protein sequence ID" value="ENSSMAP00000051190.1"/>
    <property type="gene ID" value="ENSSMAG00000001937.2"/>
</dbReference>
<dbReference type="InterPro" id="IPR052666">
    <property type="entry name" value="CYP450_20A1-like"/>
</dbReference>
<feature type="binding site" description="axial binding residue" evidence="3">
    <location>
        <position position="400"/>
    </location>
    <ligand>
        <name>heme</name>
        <dbReference type="ChEBI" id="CHEBI:30413"/>
    </ligand>
    <ligandPart>
        <name>Fe</name>
        <dbReference type="ChEBI" id="CHEBI:18248"/>
    </ligandPart>
</feature>
<organism evidence="5 6">
    <name type="scientific">Scophthalmus maximus</name>
    <name type="common">Turbot</name>
    <name type="synonym">Psetta maxima</name>
    <dbReference type="NCBI Taxonomy" id="52904"/>
    <lineage>
        <taxon>Eukaryota</taxon>
        <taxon>Metazoa</taxon>
        <taxon>Chordata</taxon>
        <taxon>Craniata</taxon>
        <taxon>Vertebrata</taxon>
        <taxon>Euteleostomi</taxon>
        <taxon>Actinopterygii</taxon>
        <taxon>Neopterygii</taxon>
        <taxon>Teleostei</taxon>
        <taxon>Neoteleostei</taxon>
        <taxon>Acanthomorphata</taxon>
        <taxon>Carangaria</taxon>
        <taxon>Pleuronectiformes</taxon>
        <taxon>Pleuronectoidei</taxon>
        <taxon>Scophthalmidae</taxon>
        <taxon>Scophthalmus</taxon>
    </lineage>
</organism>